<proteinExistence type="predicted"/>
<dbReference type="InterPro" id="IPR036457">
    <property type="entry name" value="PPM-type-like_dom_sf"/>
</dbReference>
<evidence type="ECO:0000256" key="1">
    <source>
        <dbReference type="SAM" id="MobiDB-lite"/>
    </source>
</evidence>
<feature type="compositionally biased region" description="Low complexity" evidence="1">
    <location>
        <begin position="14"/>
        <end position="32"/>
    </location>
</feature>
<dbReference type="EMBL" id="JWZX01000999">
    <property type="protein sequence ID" value="KOO35057.1"/>
    <property type="molecule type" value="Genomic_DNA"/>
</dbReference>
<protein>
    <recommendedName>
        <fullName evidence="2">PPM-type phosphatase domain-containing protein</fullName>
    </recommendedName>
</protein>
<sequence length="528" mass="56072">MGCMQSKKADELVASPSGMTASSSTRSAAGRASDTEGSTDSLGRLLPGSNIAADLRAGPTTPPRNSRLSVKYQSKEMSGSSLLRTSSGRSSSRPSHHGHRIGTHTRHGLMPGQRGFTTAKINQDRGVVCWPFNGSFNQALLCVFDGHGSKGEKASEFCMHHIPAFLENDEGRLSLRSDPIEALRRACVKADESLFASELGKTAMTCGTTSTVLYLNGADCWTACAGDSRAVLGRRVGGQIIAMDLCHDHKPDLPEERARIEARGGTVSERSGGRPARVWAHGRIGLAMSRSIGDGEVKNVGVIADPDVTHVVLSADDVMHAVRRPPEVKGGDGDLFIIVASDGVWEFTESDEACRIVEKYTSATEACSQLVHEAAARWKRFEGTYRDDITAIITFLPFLEQGLTDDEEPIEPEKTAETEEGDAQSAHVLINVGSSMAGSSGHVLVNAGKQGLIEGGTGDEGQEGDPAGTPTTADFAARRLSVHNPYDGDWSDKGDGDEEEREAAPEAPDTAPLLAELPPPTMGPLSEA</sequence>
<dbReference type="Proteomes" id="UP000037460">
    <property type="component" value="Unassembled WGS sequence"/>
</dbReference>
<keyword evidence="4" id="KW-1185">Reference proteome</keyword>
<dbReference type="OrthoDB" id="416093at2759"/>
<dbReference type="AlphaFoldDB" id="A0A0M0K8Z9"/>
<feature type="compositionally biased region" description="Low complexity" evidence="1">
    <location>
        <begin position="505"/>
        <end position="516"/>
    </location>
</feature>
<dbReference type="SMART" id="SM00332">
    <property type="entry name" value="PP2Cc"/>
    <property type="match status" value="1"/>
</dbReference>
<feature type="region of interest" description="Disordered" evidence="1">
    <location>
        <begin position="451"/>
        <end position="528"/>
    </location>
</feature>
<evidence type="ECO:0000259" key="2">
    <source>
        <dbReference type="PROSITE" id="PS51746"/>
    </source>
</evidence>
<dbReference type="GO" id="GO:0004722">
    <property type="term" value="F:protein serine/threonine phosphatase activity"/>
    <property type="evidence" value="ECO:0007669"/>
    <property type="project" value="InterPro"/>
</dbReference>
<dbReference type="PROSITE" id="PS51746">
    <property type="entry name" value="PPM_2"/>
    <property type="match status" value="1"/>
</dbReference>
<feature type="compositionally biased region" description="Polar residues" evidence="1">
    <location>
        <begin position="63"/>
        <end position="77"/>
    </location>
</feature>
<comment type="caution">
    <text evidence="3">The sequence shown here is derived from an EMBL/GenBank/DDBJ whole genome shotgun (WGS) entry which is preliminary data.</text>
</comment>
<dbReference type="SUPFAM" id="SSF81606">
    <property type="entry name" value="PP2C-like"/>
    <property type="match status" value="1"/>
</dbReference>
<reference evidence="4" key="1">
    <citation type="journal article" date="2015" name="PLoS Genet.">
        <title>Genome Sequence and Transcriptome Analyses of Chrysochromulina tobin: Metabolic Tools for Enhanced Algal Fitness in the Prominent Order Prymnesiales (Haptophyceae).</title>
        <authorList>
            <person name="Hovde B.T."/>
            <person name="Deodato C.R."/>
            <person name="Hunsperger H.M."/>
            <person name="Ryken S.A."/>
            <person name="Yost W."/>
            <person name="Jha R.K."/>
            <person name="Patterson J."/>
            <person name="Monnat R.J. Jr."/>
            <person name="Barlow S.B."/>
            <person name="Starkenburg S.R."/>
            <person name="Cattolico R.A."/>
        </authorList>
    </citation>
    <scope>NUCLEOTIDE SEQUENCE</scope>
    <source>
        <strain evidence="4">CCMP291</strain>
    </source>
</reference>
<feature type="compositionally biased region" description="Low complexity" evidence="1">
    <location>
        <begin position="78"/>
        <end position="93"/>
    </location>
</feature>
<dbReference type="CDD" id="cd00143">
    <property type="entry name" value="PP2Cc"/>
    <property type="match status" value="1"/>
</dbReference>
<feature type="domain" description="PPM-type phosphatase" evidence="2">
    <location>
        <begin position="106"/>
        <end position="396"/>
    </location>
</feature>
<dbReference type="Pfam" id="PF00481">
    <property type="entry name" value="PP2C"/>
    <property type="match status" value="2"/>
</dbReference>
<evidence type="ECO:0000313" key="3">
    <source>
        <dbReference type="EMBL" id="KOO35057.1"/>
    </source>
</evidence>
<gene>
    <name evidence="3" type="ORF">Ctob_007757</name>
</gene>
<accession>A0A0M0K8Z9</accession>
<organism evidence="3 4">
    <name type="scientific">Chrysochromulina tobinii</name>
    <dbReference type="NCBI Taxonomy" id="1460289"/>
    <lineage>
        <taxon>Eukaryota</taxon>
        <taxon>Haptista</taxon>
        <taxon>Haptophyta</taxon>
        <taxon>Prymnesiophyceae</taxon>
        <taxon>Prymnesiales</taxon>
        <taxon>Chrysochromulinaceae</taxon>
        <taxon>Chrysochromulina</taxon>
    </lineage>
</organism>
<feature type="region of interest" description="Disordered" evidence="1">
    <location>
        <begin position="1"/>
        <end position="114"/>
    </location>
</feature>
<dbReference type="InterPro" id="IPR015655">
    <property type="entry name" value="PP2C"/>
</dbReference>
<dbReference type="Gene3D" id="3.60.40.10">
    <property type="entry name" value="PPM-type phosphatase domain"/>
    <property type="match status" value="1"/>
</dbReference>
<dbReference type="InterPro" id="IPR001932">
    <property type="entry name" value="PPM-type_phosphatase-like_dom"/>
</dbReference>
<name>A0A0M0K8Z9_9EUKA</name>
<feature type="compositionally biased region" description="Basic residues" evidence="1">
    <location>
        <begin position="94"/>
        <end position="107"/>
    </location>
</feature>
<dbReference type="PANTHER" id="PTHR47992">
    <property type="entry name" value="PROTEIN PHOSPHATASE"/>
    <property type="match status" value="1"/>
</dbReference>
<evidence type="ECO:0000313" key="4">
    <source>
        <dbReference type="Proteomes" id="UP000037460"/>
    </source>
</evidence>